<evidence type="ECO:0000313" key="1">
    <source>
        <dbReference type="EMBL" id="KAK1743647.1"/>
    </source>
</evidence>
<gene>
    <name evidence="1" type="ORF">QTG54_005244</name>
</gene>
<organism evidence="1 2">
    <name type="scientific">Skeletonema marinoi</name>
    <dbReference type="NCBI Taxonomy" id="267567"/>
    <lineage>
        <taxon>Eukaryota</taxon>
        <taxon>Sar</taxon>
        <taxon>Stramenopiles</taxon>
        <taxon>Ochrophyta</taxon>
        <taxon>Bacillariophyta</taxon>
        <taxon>Coscinodiscophyceae</taxon>
        <taxon>Thalassiosirophycidae</taxon>
        <taxon>Thalassiosirales</taxon>
        <taxon>Skeletonemataceae</taxon>
        <taxon>Skeletonema</taxon>
        <taxon>Skeletonema marinoi-dohrnii complex</taxon>
    </lineage>
</organism>
<dbReference type="Proteomes" id="UP001224775">
    <property type="component" value="Unassembled WGS sequence"/>
</dbReference>
<comment type="caution">
    <text evidence="1">The sequence shown here is derived from an EMBL/GenBank/DDBJ whole genome shotgun (WGS) entry which is preliminary data.</text>
</comment>
<protein>
    <submittedName>
        <fullName evidence="1">Uncharacterized protein</fullName>
    </submittedName>
</protein>
<sequence>MLATKLSSALVAPSKVANTLDWRKAFGAVMGIDVTRDRIGLAIVEHPEHICESVPLKSIPLHDTADMKKAGWVRTVEGTTCTRSVINRSNSIISRKRPFTLWGSSANGSFASFPTDSWGRSVEFARAPAYTPGMSFSSKSVSRQEPSYDPSLVAASVLDEWVEKHWQIDSKLGIATAPKLTSKNLFFDPSSVHEYNSESASLQAALL</sequence>
<evidence type="ECO:0000313" key="2">
    <source>
        <dbReference type="Proteomes" id="UP001224775"/>
    </source>
</evidence>
<proteinExistence type="predicted"/>
<accession>A0AAD8YDV8</accession>
<dbReference type="AlphaFoldDB" id="A0AAD8YDV8"/>
<reference evidence="1" key="1">
    <citation type="submission" date="2023-06" db="EMBL/GenBank/DDBJ databases">
        <title>Survivors Of The Sea: Transcriptome response of Skeletonema marinoi to long-term dormancy.</title>
        <authorList>
            <person name="Pinder M.I.M."/>
            <person name="Kourtchenko O."/>
            <person name="Robertson E.K."/>
            <person name="Larsson T."/>
            <person name="Maumus F."/>
            <person name="Osuna-Cruz C.M."/>
            <person name="Vancaester E."/>
            <person name="Stenow R."/>
            <person name="Vandepoele K."/>
            <person name="Ploug H."/>
            <person name="Bruchert V."/>
            <person name="Godhe A."/>
            <person name="Topel M."/>
        </authorList>
    </citation>
    <scope>NUCLEOTIDE SEQUENCE</scope>
    <source>
        <strain evidence="1">R05AC</strain>
    </source>
</reference>
<name>A0AAD8YDV8_9STRA</name>
<keyword evidence="2" id="KW-1185">Reference proteome</keyword>
<dbReference type="EMBL" id="JATAAI010000008">
    <property type="protein sequence ID" value="KAK1743647.1"/>
    <property type="molecule type" value="Genomic_DNA"/>
</dbReference>